<comment type="caution">
    <text evidence="1">The sequence shown here is derived from an EMBL/GenBank/DDBJ whole genome shotgun (WGS) entry which is preliminary data.</text>
</comment>
<dbReference type="RefSeq" id="WP_056756875.1">
    <property type="nucleotide sequence ID" value="NZ_BMLD01000008.1"/>
</dbReference>
<evidence type="ECO:0000313" key="1">
    <source>
        <dbReference type="EMBL" id="MDR6530391.1"/>
    </source>
</evidence>
<proteinExistence type="predicted"/>
<dbReference type="EMBL" id="JAVDRL010000003">
    <property type="protein sequence ID" value="MDR6530391.1"/>
    <property type="molecule type" value="Genomic_DNA"/>
</dbReference>
<organism evidence="1 2">
    <name type="scientific">Caulobacter rhizosphaerae</name>
    <dbReference type="NCBI Taxonomy" id="2010972"/>
    <lineage>
        <taxon>Bacteria</taxon>
        <taxon>Pseudomonadati</taxon>
        <taxon>Pseudomonadota</taxon>
        <taxon>Alphaproteobacteria</taxon>
        <taxon>Caulobacterales</taxon>
        <taxon>Caulobacteraceae</taxon>
        <taxon>Caulobacter</taxon>
    </lineage>
</organism>
<evidence type="ECO:0008006" key="3">
    <source>
        <dbReference type="Google" id="ProtNLM"/>
    </source>
</evidence>
<keyword evidence="2" id="KW-1185">Reference proteome</keyword>
<sequence length="69" mass="7626">MAEVHYGVVRVGETWAIIGDQLRVGAYTTRRQAETAARRLAEQVTGVGLPVRMHLQDDTGQLHKPTLLS</sequence>
<name>A0ABU1MW67_9CAUL</name>
<dbReference type="Proteomes" id="UP001262754">
    <property type="component" value="Unassembled WGS sequence"/>
</dbReference>
<accession>A0ABU1MW67</accession>
<reference evidence="1 2" key="1">
    <citation type="submission" date="2023-07" db="EMBL/GenBank/DDBJ databases">
        <title>Sorghum-associated microbial communities from plants grown in Nebraska, USA.</title>
        <authorList>
            <person name="Schachtman D."/>
        </authorList>
    </citation>
    <scope>NUCLEOTIDE SEQUENCE [LARGE SCALE GENOMIC DNA]</scope>
    <source>
        <strain evidence="1 2">DS2154</strain>
    </source>
</reference>
<gene>
    <name evidence="1" type="ORF">J2800_001127</name>
</gene>
<evidence type="ECO:0000313" key="2">
    <source>
        <dbReference type="Proteomes" id="UP001262754"/>
    </source>
</evidence>
<protein>
    <recommendedName>
        <fullName evidence="3">SPOR domain-containing protein</fullName>
    </recommendedName>
</protein>